<feature type="coiled-coil region" evidence="1">
    <location>
        <begin position="13"/>
        <end position="54"/>
    </location>
</feature>
<protein>
    <submittedName>
        <fullName evidence="3">Uncharacterized protein</fullName>
    </submittedName>
</protein>
<accession>A0ABT3G254</accession>
<proteinExistence type="predicted"/>
<dbReference type="Proteomes" id="UP001165653">
    <property type="component" value="Unassembled WGS sequence"/>
</dbReference>
<dbReference type="EMBL" id="JAPDDR010000004">
    <property type="protein sequence ID" value="MCW1913915.1"/>
    <property type="molecule type" value="Genomic_DNA"/>
</dbReference>
<sequence>MKAAALLILSAVLATAEEEKADLATKIAQHQEGARELAEKQDELAADVQQLIIEQTQPTVIELLEGVNDAMDEASGMLLEHDTGGVTIAAETDVIEKIFAAAKERQKQQQSENGQQQGESGGAMMDMMQRMLGMSPDGEQPGGQPGGKPSQQGDGEGSTGLSDTANGANGGAAAGGKTEERRVPKASGTAGQALPKEFQQALDAYNREAEKLAK</sequence>
<dbReference type="RefSeq" id="WP_264513416.1">
    <property type="nucleotide sequence ID" value="NZ_JAPDDR010000004.1"/>
</dbReference>
<keyword evidence="4" id="KW-1185">Reference proteome</keyword>
<name>A0ABT3G254_9BACT</name>
<keyword evidence="1" id="KW-0175">Coiled coil</keyword>
<feature type="region of interest" description="Disordered" evidence="2">
    <location>
        <begin position="132"/>
        <end position="197"/>
    </location>
</feature>
<evidence type="ECO:0000313" key="4">
    <source>
        <dbReference type="Proteomes" id="UP001165653"/>
    </source>
</evidence>
<gene>
    <name evidence="3" type="ORF">OJ996_10035</name>
</gene>
<organism evidence="3 4">
    <name type="scientific">Luteolibacter rhizosphaerae</name>
    <dbReference type="NCBI Taxonomy" id="2989719"/>
    <lineage>
        <taxon>Bacteria</taxon>
        <taxon>Pseudomonadati</taxon>
        <taxon>Verrucomicrobiota</taxon>
        <taxon>Verrucomicrobiia</taxon>
        <taxon>Verrucomicrobiales</taxon>
        <taxon>Verrucomicrobiaceae</taxon>
        <taxon>Luteolibacter</taxon>
    </lineage>
</organism>
<evidence type="ECO:0000256" key="2">
    <source>
        <dbReference type="SAM" id="MobiDB-lite"/>
    </source>
</evidence>
<evidence type="ECO:0000256" key="1">
    <source>
        <dbReference type="SAM" id="Coils"/>
    </source>
</evidence>
<evidence type="ECO:0000313" key="3">
    <source>
        <dbReference type="EMBL" id="MCW1913915.1"/>
    </source>
</evidence>
<reference evidence="3" key="1">
    <citation type="submission" date="2022-10" db="EMBL/GenBank/DDBJ databases">
        <title>Luteolibacter sp. GHJ8, whole genome shotgun sequencing project.</title>
        <authorList>
            <person name="Zhao G."/>
            <person name="Shen L."/>
        </authorList>
    </citation>
    <scope>NUCLEOTIDE SEQUENCE</scope>
    <source>
        <strain evidence="3">GHJ8</strain>
    </source>
</reference>
<comment type="caution">
    <text evidence="3">The sequence shown here is derived from an EMBL/GenBank/DDBJ whole genome shotgun (WGS) entry which is preliminary data.</text>
</comment>